<sequence>MSTSVARQALEQLLEGAERQWSRDRQVDSSLPFTAARFPAYLKLQSRQERDDVHADLRQIAETRTISIDWDDRAGDDGRILRLRCTDADGLARELGLIPLWDQIAQAESRLASYRDEFCIDAIIETWRQRRRVRSRGPDQAHLVAVAADIVRHCRRVGPATDVPVRVLSGRLLGDTKMIEERMVGILDVLTAGDCEAPARSEDEVLSELGLVRFPQPVLVSGCGAIKFHNGDSLPLLKPYMGVPPAIVAALAEPPEFILTVENLTTFNVLAQGAAGDHRGLILYTGGMPSRSMRRAWLDLVASAPESRLLHWGDTDLGGLLIAAVFAKLAESLGRSLHLWEMGCRAIARAPAETGSELSRTDARRIVEIAARHGWAADFDGFETAPRAIEQEIQEIRALADL</sequence>
<dbReference type="Proteomes" id="UP000282106">
    <property type="component" value="Unassembled WGS sequence"/>
</dbReference>
<dbReference type="AlphaFoldDB" id="A0A3N0V0U9"/>
<dbReference type="GO" id="GO:0003677">
    <property type="term" value="F:DNA binding"/>
    <property type="evidence" value="ECO:0007669"/>
    <property type="project" value="InterPro"/>
</dbReference>
<feature type="domain" description="Wadjet protein JetD C-terminal" evidence="1">
    <location>
        <begin position="243"/>
        <end position="333"/>
    </location>
</feature>
<name>A0A3N0V0U9_9GAMM</name>
<reference evidence="2 3" key="1">
    <citation type="submission" date="2018-10" db="EMBL/GenBank/DDBJ databases">
        <authorList>
            <person name="Chen W.-M."/>
        </authorList>
    </citation>
    <scope>NUCLEOTIDE SEQUENCE [LARGE SCALE GENOMIC DNA]</scope>
    <source>
        <strain evidence="2 3">THS-13</strain>
    </source>
</reference>
<protein>
    <recommendedName>
        <fullName evidence="1">Wadjet protein JetD C-terminal domain-containing protein</fullName>
    </recommendedName>
</protein>
<dbReference type="RefSeq" id="WP_123212814.1">
    <property type="nucleotide sequence ID" value="NZ_RJVO01000009.1"/>
</dbReference>
<keyword evidence="3" id="KW-1185">Reference proteome</keyword>
<comment type="caution">
    <text evidence="2">The sequence shown here is derived from an EMBL/GenBank/DDBJ whole genome shotgun (WGS) entry which is preliminary data.</text>
</comment>
<dbReference type="SUPFAM" id="SSF56726">
    <property type="entry name" value="DNA topoisomerase IV, alpha subunit"/>
    <property type="match status" value="1"/>
</dbReference>
<evidence type="ECO:0000313" key="2">
    <source>
        <dbReference type="EMBL" id="ROH86419.1"/>
    </source>
</evidence>
<dbReference type="GO" id="GO:0005694">
    <property type="term" value="C:chromosome"/>
    <property type="evidence" value="ECO:0007669"/>
    <property type="project" value="InterPro"/>
</dbReference>
<proteinExistence type="predicted"/>
<evidence type="ECO:0000259" key="1">
    <source>
        <dbReference type="Pfam" id="PF09983"/>
    </source>
</evidence>
<dbReference type="InterPro" id="IPR024534">
    <property type="entry name" value="JetD_C"/>
</dbReference>
<dbReference type="InParanoid" id="A0A3N0V0U9"/>
<evidence type="ECO:0000313" key="3">
    <source>
        <dbReference type="Proteomes" id="UP000282106"/>
    </source>
</evidence>
<dbReference type="Gene3D" id="3.40.1360.10">
    <property type="match status" value="1"/>
</dbReference>
<dbReference type="InterPro" id="IPR036078">
    <property type="entry name" value="Spo11/TopoVI_A_sf"/>
</dbReference>
<accession>A0A3N0V0U9</accession>
<dbReference type="EMBL" id="RJVO01000009">
    <property type="protein sequence ID" value="ROH86419.1"/>
    <property type="molecule type" value="Genomic_DNA"/>
</dbReference>
<gene>
    <name evidence="2" type="ORF">ED208_15380</name>
</gene>
<organism evidence="2 3">
    <name type="scientific">Stagnimonas aquatica</name>
    <dbReference type="NCBI Taxonomy" id="2689987"/>
    <lineage>
        <taxon>Bacteria</taxon>
        <taxon>Pseudomonadati</taxon>
        <taxon>Pseudomonadota</taxon>
        <taxon>Gammaproteobacteria</taxon>
        <taxon>Nevskiales</taxon>
        <taxon>Nevskiaceae</taxon>
        <taxon>Stagnimonas</taxon>
    </lineage>
</organism>
<dbReference type="Pfam" id="PF09983">
    <property type="entry name" value="JetD_C"/>
    <property type="match status" value="1"/>
</dbReference>